<evidence type="ECO:0000256" key="1">
    <source>
        <dbReference type="SAM" id="MobiDB-lite"/>
    </source>
</evidence>
<feature type="region of interest" description="Disordered" evidence="1">
    <location>
        <begin position="348"/>
        <end position="379"/>
    </location>
</feature>
<dbReference type="Gene3D" id="1.10.101.10">
    <property type="entry name" value="PGBD-like superfamily/PGBD"/>
    <property type="match status" value="2"/>
</dbReference>
<evidence type="ECO:0000256" key="2">
    <source>
        <dbReference type="SAM" id="SignalP"/>
    </source>
</evidence>
<evidence type="ECO:0000313" key="4">
    <source>
        <dbReference type="EMBL" id="QEW29083.1"/>
    </source>
</evidence>
<name>A0A5P3AK36_9RHOB</name>
<feature type="domain" description="Peptidoglycan binding-like" evidence="3">
    <location>
        <begin position="290"/>
        <end position="342"/>
    </location>
</feature>
<feature type="signal peptide" evidence="2">
    <location>
        <begin position="1"/>
        <end position="21"/>
    </location>
</feature>
<dbReference type="EMBL" id="CP031598">
    <property type="protein sequence ID" value="QEW29083.1"/>
    <property type="molecule type" value="Genomic_DNA"/>
</dbReference>
<evidence type="ECO:0000259" key="3">
    <source>
        <dbReference type="Pfam" id="PF01471"/>
    </source>
</evidence>
<feature type="chain" id="PRO_5024814205" evidence="2">
    <location>
        <begin position="22"/>
        <end position="544"/>
    </location>
</feature>
<dbReference type="InterPro" id="IPR036365">
    <property type="entry name" value="PGBD-like_sf"/>
</dbReference>
<dbReference type="Pfam" id="PF01471">
    <property type="entry name" value="PG_binding_1"/>
    <property type="match status" value="2"/>
</dbReference>
<accession>A0A5P3AK36</accession>
<gene>
    <name evidence="4" type="ORF">RIdsm_04925</name>
</gene>
<dbReference type="OrthoDB" id="8092964at2"/>
<proteinExistence type="predicted"/>
<feature type="compositionally biased region" description="Basic and acidic residues" evidence="1">
    <location>
        <begin position="348"/>
        <end position="374"/>
    </location>
</feature>
<reference evidence="4 5" key="1">
    <citation type="submission" date="2018-08" db="EMBL/GenBank/DDBJ databases">
        <title>Genetic Globetrotter - A new plasmid hitch-hiking vast phylogenetic and geographic distances.</title>
        <authorList>
            <person name="Vollmers J."/>
            <person name="Petersen J."/>
        </authorList>
    </citation>
    <scope>NUCLEOTIDE SEQUENCE [LARGE SCALE GENOMIC DNA]</scope>
    <source>
        <strain evidence="4 5">DSM 26383</strain>
    </source>
</reference>
<protein>
    <submittedName>
        <fullName evidence="4">Spore cortex-lytic enzyme</fullName>
    </submittedName>
</protein>
<dbReference type="KEGG" id="rid:RIdsm_04925"/>
<feature type="domain" description="Peptidoglycan binding-like" evidence="3">
    <location>
        <begin position="489"/>
        <end position="540"/>
    </location>
</feature>
<dbReference type="RefSeq" id="WP_057812630.1">
    <property type="nucleotide sequence ID" value="NZ_CP031598.1"/>
</dbReference>
<organism evidence="4 5">
    <name type="scientific">Roseovarius indicus</name>
    <dbReference type="NCBI Taxonomy" id="540747"/>
    <lineage>
        <taxon>Bacteria</taxon>
        <taxon>Pseudomonadati</taxon>
        <taxon>Pseudomonadota</taxon>
        <taxon>Alphaproteobacteria</taxon>
        <taxon>Rhodobacterales</taxon>
        <taxon>Roseobacteraceae</taxon>
        <taxon>Roseovarius</taxon>
    </lineage>
</organism>
<dbReference type="InterPro" id="IPR036366">
    <property type="entry name" value="PGBDSf"/>
</dbReference>
<sequence precursor="true">MFRLCSGLVTALCLIAPAALAEDLALVIGDRGQAIAYQEEDGADAGAFRDALTQAGFRVVEPPDRDIRSMRLAAVNVETALTEGRVDRLVIVATGPFATDGSDSWVLSNNAQGVKRVMVGAMGISLNALTAIATQQDIPVVMMVSPGRMPKGLAAGLQPGPRAYRMSEDVTYITGPSPALADMLAGSVLLEGVSFAELAQNAPDGVKVEGDLSRTAGLMGSAAMPPSDEAVETGFWQAVQTFDTISAYRMYLGEYPEGTHAGEARERIAYLQDEPEREAKSTEEGLGLSRNDRREIQRNLALIGFDPKGIDGIFGPGSRAAISDWQQENGFGVTGYLTGNQLLRLRDQAQAEAKRQEEEARRRQEEEERKDRAYWQETGEAGGEDGLRAYLDRYPDGLYADEAQEALDQIEAAKREDAEREEREAWDAARSSDTAESYSAFLNTYPDSTFAGAARARLNELTDQRENAAEIEAARAQERQFTSTLIARVLIERRLASLGTNPGAADGDFTRQTRRAIRQFQRSRNLPVTGFISQATMVQLMAGR</sequence>
<dbReference type="SUPFAM" id="SSF47090">
    <property type="entry name" value="PGBD-like"/>
    <property type="match status" value="2"/>
</dbReference>
<evidence type="ECO:0000313" key="5">
    <source>
        <dbReference type="Proteomes" id="UP000325785"/>
    </source>
</evidence>
<keyword evidence="2" id="KW-0732">Signal</keyword>
<dbReference type="InterPro" id="IPR002477">
    <property type="entry name" value="Peptidoglycan-bd-like"/>
</dbReference>
<dbReference type="AlphaFoldDB" id="A0A5P3AK36"/>
<dbReference type="Proteomes" id="UP000325785">
    <property type="component" value="Chromosome"/>
</dbReference>